<dbReference type="InterPro" id="IPR052895">
    <property type="entry name" value="HetReg/Transcr_Mod"/>
</dbReference>
<evidence type="ECO:0000259" key="1">
    <source>
        <dbReference type="Pfam" id="PF06985"/>
    </source>
</evidence>
<accession>F9F969</accession>
<dbReference type="AlphaFoldDB" id="F9F969"/>
<dbReference type="InterPro" id="IPR010730">
    <property type="entry name" value="HET"/>
</dbReference>
<reference evidence="2" key="1">
    <citation type="journal article" date="2012" name="Mol. Plant Microbe Interact.">
        <title>A highly conserved effector in Fusarium oxysporum is required for full virulence on Arabidopsis.</title>
        <authorList>
            <person name="Thatcher L.F."/>
            <person name="Gardiner D.M."/>
            <person name="Kazan K."/>
            <person name="Manners J."/>
        </authorList>
    </citation>
    <scope>NUCLEOTIDE SEQUENCE [LARGE SCALE GENOMIC DNA]</scope>
    <source>
        <strain evidence="2">Fo5176</strain>
    </source>
</reference>
<organism evidence="2">
    <name type="scientific">Fusarium oxysporum (strain Fo5176)</name>
    <name type="common">Fusarium vascular wilt</name>
    <dbReference type="NCBI Taxonomy" id="660025"/>
    <lineage>
        <taxon>Eukaryota</taxon>
        <taxon>Fungi</taxon>
        <taxon>Dikarya</taxon>
        <taxon>Ascomycota</taxon>
        <taxon>Pezizomycotina</taxon>
        <taxon>Sordariomycetes</taxon>
        <taxon>Hypocreomycetidae</taxon>
        <taxon>Hypocreales</taxon>
        <taxon>Nectriaceae</taxon>
        <taxon>Fusarium</taxon>
        <taxon>Fusarium oxysporum species complex</taxon>
    </lineage>
</organism>
<feature type="domain" description="Heterokaryon incompatibility" evidence="1">
    <location>
        <begin position="51"/>
        <end position="203"/>
    </location>
</feature>
<protein>
    <recommendedName>
        <fullName evidence="1">Heterokaryon incompatibility domain-containing protein</fullName>
    </recommendedName>
</protein>
<dbReference type="STRING" id="660025.F9F969"/>
<name>F9F969_FUSOF</name>
<gene>
    <name evidence="2" type="ORF">FOXB_02944</name>
</gene>
<dbReference type="PANTHER" id="PTHR24148">
    <property type="entry name" value="ANKYRIN REPEAT DOMAIN-CONTAINING PROTEIN 39 HOMOLOG-RELATED"/>
    <property type="match status" value="1"/>
</dbReference>
<sequence length="704" mass="81862">MHPYQYTSLPTQTSIRILILHPAKHASTPLEVDLVVRDRIDLLQDSENKTFDAVSYVWGQKAHTIPLFCRSEAAYLCISPVVDEMLRNFRNDVKESRLWIDALCLNQKDDQEKSVQVQQMGQIYYMASKVLIWLGPALPSVQSAFAFLRTLVAKFEPTPGQGKYPTAEETLDTFEKIYNSRDFEPILNLLKHPWFTRRWTLQEGFLARRAIVCCGSNKISWHWFTEGLKLINHRARDFQDLQSNTDALYALQVLETLRDPADILSLLWKLHQNQCSDPRDRIYSLIGLAKSLERISPYSKFIEEVLGEPRDLTSSRHEIPVPDYALEAQVVFRELAGQCILADQFLRILFHLDAFGSLSKANSKWPSWVPDWAGAKDCRTNSREEMSSILPTSQCIDDDLYCRMEIPRYEIGYGPILDEFIYPRPTAFSEESYHGLIIYGEFHERILEVCEPWPKSDETDDLIAYLFHWIHEKSILHSEDQSTMGLKHKVVHSLLLLITGAHFFGYEDHPFLRDAEDMVVYTAWARRSVRDTDPKRRMNDLYRMANLVYPILEDPWFFWRSWGTKNLQMKKHIDREYCNNSKPSDETRQLFSCFLDNVSRMMREGSKQLIVASDGSTSTGRRHWIGPNDVKTGDIIVNITLCGRIGVLLRPHDSPSELQGRPVFRLIGILWSIENVLLGKYEDQYDEYVDKQRIHPKLVKFRVI</sequence>
<dbReference type="EMBL" id="AFQF01000979">
    <property type="protein sequence ID" value="EGU86510.1"/>
    <property type="molecule type" value="Genomic_DNA"/>
</dbReference>
<evidence type="ECO:0000313" key="2">
    <source>
        <dbReference type="EMBL" id="EGU86510.1"/>
    </source>
</evidence>
<dbReference type="PANTHER" id="PTHR24148:SF64">
    <property type="entry name" value="HETEROKARYON INCOMPATIBILITY DOMAIN-CONTAINING PROTEIN"/>
    <property type="match status" value="1"/>
</dbReference>
<proteinExistence type="predicted"/>
<dbReference type="OrthoDB" id="2157530at2759"/>
<dbReference type="Pfam" id="PF06985">
    <property type="entry name" value="HET"/>
    <property type="match status" value="1"/>
</dbReference>
<comment type="caution">
    <text evidence="2">The sequence shown here is derived from an EMBL/GenBank/DDBJ whole genome shotgun (WGS) entry which is preliminary data.</text>
</comment>